<evidence type="ECO:0000313" key="2">
    <source>
        <dbReference type="EMBL" id="VFQ67562.1"/>
    </source>
</evidence>
<organism evidence="2 3">
    <name type="scientific">Cuscuta campestris</name>
    <dbReference type="NCBI Taxonomy" id="132261"/>
    <lineage>
        <taxon>Eukaryota</taxon>
        <taxon>Viridiplantae</taxon>
        <taxon>Streptophyta</taxon>
        <taxon>Embryophyta</taxon>
        <taxon>Tracheophyta</taxon>
        <taxon>Spermatophyta</taxon>
        <taxon>Magnoliopsida</taxon>
        <taxon>eudicotyledons</taxon>
        <taxon>Gunneridae</taxon>
        <taxon>Pentapetalae</taxon>
        <taxon>asterids</taxon>
        <taxon>lamiids</taxon>
        <taxon>Solanales</taxon>
        <taxon>Convolvulaceae</taxon>
        <taxon>Cuscuteae</taxon>
        <taxon>Cuscuta</taxon>
        <taxon>Cuscuta subgen. Grammica</taxon>
        <taxon>Cuscuta sect. Cleistogrammica</taxon>
    </lineage>
</organism>
<dbReference type="EMBL" id="OOIL02000624">
    <property type="protein sequence ID" value="VFQ67562.1"/>
    <property type="molecule type" value="Genomic_DNA"/>
</dbReference>
<dbReference type="Proteomes" id="UP000595140">
    <property type="component" value="Unassembled WGS sequence"/>
</dbReference>
<reference evidence="2 3" key="1">
    <citation type="submission" date="2018-04" db="EMBL/GenBank/DDBJ databases">
        <authorList>
            <person name="Vogel A."/>
        </authorList>
    </citation>
    <scope>NUCLEOTIDE SEQUENCE [LARGE SCALE GENOMIC DNA]</scope>
</reference>
<gene>
    <name evidence="2" type="ORF">CCAM_LOCUS9338</name>
</gene>
<dbReference type="AlphaFoldDB" id="A0A484KYT3"/>
<evidence type="ECO:0000313" key="3">
    <source>
        <dbReference type="Proteomes" id="UP000595140"/>
    </source>
</evidence>
<protein>
    <submittedName>
        <fullName evidence="2">Uncharacterized protein</fullName>
    </submittedName>
</protein>
<sequence>MLQAALPAGNVPKELWRNPLPTYQEMLARAKYPALEEEDDEAPAQKEKKNVQLAGDGRKRKDFGRGSNPAGYQASRPPVHAVQSLPALTRSRESYSVQDALKYCEYHRNSTHNTSECVTLNKEMDLLIGRELPPRAE</sequence>
<dbReference type="OrthoDB" id="1468745at2759"/>
<evidence type="ECO:0000256" key="1">
    <source>
        <dbReference type="SAM" id="MobiDB-lite"/>
    </source>
</evidence>
<proteinExistence type="predicted"/>
<feature type="region of interest" description="Disordered" evidence="1">
    <location>
        <begin position="34"/>
        <end position="93"/>
    </location>
</feature>
<name>A0A484KYT3_9ASTE</name>
<accession>A0A484KYT3</accession>
<keyword evidence="3" id="KW-1185">Reference proteome</keyword>